<dbReference type="EMBL" id="GGEC01089594">
    <property type="protein sequence ID" value="MBX70078.1"/>
    <property type="molecule type" value="Transcribed_RNA"/>
</dbReference>
<name>A0A2P2QT33_RHIMU</name>
<accession>A0A2P2QT33</accession>
<proteinExistence type="predicted"/>
<protein>
    <submittedName>
        <fullName evidence="1">Uncharacterized protein</fullName>
    </submittedName>
</protein>
<evidence type="ECO:0000313" key="1">
    <source>
        <dbReference type="EMBL" id="MBX70078.1"/>
    </source>
</evidence>
<dbReference type="AlphaFoldDB" id="A0A2P2QT33"/>
<reference evidence="1" key="1">
    <citation type="submission" date="2018-02" db="EMBL/GenBank/DDBJ databases">
        <title>Rhizophora mucronata_Transcriptome.</title>
        <authorList>
            <person name="Meera S.P."/>
            <person name="Sreeshan A."/>
            <person name="Augustine A."/>
        </authorList>
    </citation>
    <scope>NUCLEOTIDE SEQUENCE</scope>
    <source>
        <tissue evidence="1">Leaf</tissue>
    </source>
</reference>
<sequence>MLHLLRNLGNGCISLVINTSKKMSKLACYGNIFLSLTPCFFNYHLQGSSTLC</sequence>
<organism evidence="1">
    <name type="scientific">Rhizophora mucronata</name>
    <name type="common">Asiatic mangrove</name>
    <dbReference type="NCBI Taxonomy" id="61149"/>
    <lineage>
        <taxon>Eukaryota</taxon>
        <taxon>Viridiplantae</taxon>
        <taxon>Streptophyta</taxon>
        <taxon>Embryophyta</taxon>
        <taxon>Tracheophyta</taxon>
        <taxon>Spermatophyta</taxon>
        <taxon>Magnoliopsida</taxon>
        <taxon>eudicotyledons</taxon>
        <taxon>Gunneridae</taxon>
        <taxon>Pentapetalae</taxon>
        <taxon>rosids</taxon>
        <taxon>fabids</taxon>
        <taxon>Malpighiales</taxon>
        <taxon>Rhizophoraceae</taxon>
        <taxon>Rhizophora</taxon>
    </lineage>
</organism>